<dbReference type="NCBIfam" id="NF033842">
    <property type="entry name" value="small_MgtS"/>
    <property type="match status" value="1"/>
</dbReference>
<keyword evidence="4" id="KW-1185">Reference proteome</keyword>
<reference evidence="1 4" key="1">
    <citation type="submission" date="2020-12" db="EMBL/GenBank/DDBJ databases">
        <title>Enhanced detection system for hospital associated transmission using whole genome sequencing surveillance.</title>
        <authorList>
            <person name="Harrison L.H."/>
            <person name="Van Tyne D."/>
            <person name="Marsh J.W."/>
            <person name="Griffith M.P."/>
            <person name="Snyder D.J."/>
            <person name="Cooper V.S."/>
            <person name="Mustapha M."/>
        </authorList>
    </citation>
    <scope>NUCLEOTIDE SEQUENCE [LARGE SCALE GENOMIC DNA]</scope>
    <source>
        <strain evidence="1 4">SER00238</strain>
    </source>
</reference>
<dbReference type="EMBL" id="CP068391">
    <property type="protein sequence ID" value="QQX56052.1"/>
    <property type="molecule type" value="Genomic_DNA"/>
</dbReference>
<dbReference type="InterPro" id="IPR047998">
    <property type="entry name" value="MgtS"/>
</dbReference>
<dbReference type="Pfam" id="PF22865">
    <property type="entry name" value="MgtS-like"/>
    <property type="match status" value="1"/>
</dbReference>
<evidence type="ECO:0000313" key="2">
    <source>
        <dbReference type="EMBL" id="QQX56052.1"/>
    </source>
</evidence>
<gene>
    <name evidence="2" type="primary">mgtS</name>
    <name evidence="1" type="ORF">JEQ07_15810</name>
    <name evidence="2" type="ORF">JKX24_22495</name>
</gene>
<dbReference type="Proteomes" id="UP000639004">
    <property type="component" value="Unassembled WGS sequence"/>
</dbReference>
<dbReference type="EMBL" id="JAEHSL010000013">
    <property type="protein sequence ID" value="MBI6181854.1"/>
    <property type="molecule type" value="Genomic_DNA"/>
</dbReference>
<protein>
    <submittedName>
        <fullName evidence="2">Protein MgtS</fullName>
    </submittedName>
</protein>
<dbReference type="AlphaFoldDB" id="A0A7U0NBG5"/>
<name>A0A7U0NBG5_SERPR</name>
<evidence type="ECO:0000313" key="4">
    <source>
        <dbReference type="Proteomes" id="UP000639004"/>
    </source>
</evidence>
<organism evidence="2 3">
    <name type="scientific">Serratia proteamaculans</name>
    <dbReference type="NCBI Taxonomy" id="28151"/>
    <lineage>
        <taxon>Bacteria</taxon>
        <taxon>Pseudomonadati</taxon>
        <taxon>Pseudomonadota</taxon>
        <taxon>Gammaproteobacteria</taxon>
        <taxon>Enterobacterales</taxon>
        <taxon>Yersiniaceae</taxon>
        <taxon>Serratia</taxon>
    </lineage>
</organism>
<evidence type="ECO:0000313" key="3">
    <source>
        <dbReference type="Proteomes" id="UP000596176"/>
    </source>
</evidence>
<accession>A0A7U0NBG5</accession>
<evidence type="ECO:0000313" key="1">
    <source>
        <dbReference type="EMBL" id="MBI6181854.1"/>
    </source>
</evidence>
<reference evidence="2 3" key="2">
    <citation type="submission" date="2021-01" db="EMBL/GenBank/DDBJ databases">
        <title>Chromosome sequence of Serratia proteamaculans strain 94 rif-r, isolated from spoiled beef.</title>
        <authorList>
            <person name="Zaytseva Y.V."/>
            <person name="Iablokov S.N."/>
            <person name="Klyukina A."/>
        </authorList>
    </citation>
    <scope>NUCLEOTIDE SEQUENCE [LARGE SCALE GENOMIC DNA]</scope>
    <source>
        <strain evidence="2 3">94 rif-r</strain>
    </source>
</reference>
<proteinExistence type="predicted"/>
<sequence length="31" mass="3414">MMGNMTIFVGFLSIISSLGLLAAYMSTKWDD</sequence>
<dbReference type="Proteomes" id="UP000596176">
    <property type="component" value="Chromosome"/>
</dbReference>